<feature type="region of interest" description="Disordered" evidence="1">
    <location>
        <begin position="1"/>
        <end position="27"/>
    </location>
</feature>
<accession>A0A1R2BIT0</accession>
<gene>
    <name evidence="3" type="ORF">SteCoe_23905</name>
    <name evidence="2" type="ORF">SteCoe_27178</name>
</gene>
<keyword evidence="4" id="KW-1185">Reference proteome</keyword>
<proteinExistence type="predicted"/>
<comment type="caution">
    <text evidence="3">The sequence shown here is derived from an EMBL/GenBank/DDBJ whole genome shotgun (WGS) entry which is preliminary data.</text>
</comment>
<dbReference type="EMBL" id="MPUH01000781">
    <property type="protein sequence ID" value="OMJ73999.1"/>
    <property type="molecule type" value="Genomic_DNA"/>
</dbReference>
<dbReference type="Proteomes" id="UP000187209">
    <property type="component" value="Unassembled WGS sequence"/>
</dbReference>
<evidence type="ECO:0000313" key="4">
    <source>
        <dbReference type="Proteomes" id="UP000187209"/>
    </source>
</evidence>
<name>A0A1R2BIT0_9CILI</name>
<evidence type="ECO:0000313" key="2">
    <source>
        <dbReference type="EMBL" id="OMJ73999.1"/>
    </source>
</evidence>
<organism evidence="3 4">
    <name type="scientific">Stentor coeruleus</name>
    <dbReference type="NCBI Taxonomy" id="5963"/>
    <lineage>
        <taxon>Eukaryota</taxon>
        <taxon>Sar</taxon>
        <taxon>Alveolata</taxon>
        <taxon>Ciliophora</taxon>
        <taxon>Postciliodesmatophora</taxon>
        <taxon>Heterotrichea</taxon>
        <taxon>Heterotrichida</taxon>
        <taxon>Stentoridae</taxon>
        <taxon>Stentor</taxon>
    </lineage>
</organism>
<protein>
    <submittedName>
        <fullName evidence="3">Uncharacterized protein</fullName>
    </submittedName>
</protein>
<dbReference type="EMBL" id="MPUH01000617">
    <property type="protein sequence ID" value="OMJ76676.1"/>
    <property type="molecule type" value="Genomic_DNA"/>
</dbReference>
<dbReference type="AlphaFoldDB" id="A0A1R2BIT0"/>
<reference evidence="3 4" key="1">
    <citation type="submission" date="2016-11" db="EMBL/GenBank/DDBJ databases">
        <title>The macronuclear genome of Stentor coeruleus: a giant cell with tiny introns.</title>
        <authorList>
            <person name="Slabodnick M."/>
            <person name="Ruby J.G."/>
            <person name="Reiff S.B."/>
            <person name="Swart E.C."/>
            <person name="Gosai S."/>
            <person name="Prabakaran S."/>
            <person name="Witkowska E."/>
            <person name="Larue G.E."/>
            <person name="Fisher S."/>
            <person name="Freeman R.M."/>
            <person name="Gunawardena J."/>
            <person name="Chu W."/>
            <person name="Stover N.A."/>
            <person name="Gregory B.D."/>
            <person name="Nowacki M."/>
            <person name="Derisi J."/>
            <person name="Roy S.W."/>
            <person name="Marshall W.F."/>
            <person name="Sood P."/>
        </authorList>
    </citation>
    <scope>NUCLEOTIDE SEQUENCE [LARGE SCALE GENOMIC DNA]</scope>
    <source>
        <strain evidence="3">WM001</strain>
    </source>
</reference>
<evidence type="ECO:0000256" key="1">
    <source>
        <dbReference type="SAM" id="MobiDB-lite"/>
    </source>
</evidence>
<evidence type="ECO:0000313" key="3">
    <source>
        <dbReference type="EMBL" id="OMJ76676.1"/>
    </source>
</evidence>
<sequence length="187" mass="22071">MKSTLTPQPKFKGRSSNPSPSKDRDNSKFMYIWPSSIPESWDRIFNQKHITKIRVSKGDRNTIGFLQETQKYIEKIRKPINLEDLKTTPTSYRSIERIIHPRQQHSNSITPKTSKNNITNAWLKRLKKYTDPLLQSRNLKALYKANNQSPILNSYLYDLNETSQYSKDNAIYKKEKKLLPKLYEHNN</sequence>